<organism evidence="2 3">
    <name type="scientific">Chloroflexus islandicus</name>
    <dbReference type="NCBI Taxonomy" id="1707952"/>
    <lineage>
        <taxon>Bacteria</taxon>
        <taxon>Bacillati</taxon>
        <taxon>Chloroflexota</taxon>
        <taxon>Chloroflexia</taxon>
        <taxon>Chloroflexales</taxon>
        <taxon>Chloroflexineae</taxon>
        <taxon>Chloroflexaceae</taxon>
        <taxon>Chloroflexus</taxon>
    </lineage>
</organism>
<dbReference type="EMBL" id="LWQS01000097">
    <property type="protein sequence ID" value="OAN39606.1"/>
    <property type="molecule type" value="Genomic_DNA"/>
</dbReference>
<keyword evidence="1" id="KW-0812">Transmembrane</keyword>
<name>A0A178LYJ0_9CHLR</name>
<gene>
    <name evidence="2" type="ORF">A6A03_19550</name>
</gene>
<comment type="caution">
    <text evidence="2">The sequence shown here is derived from an EMBL/GenBank/DDBJ whole genome shotgun (WGS) entry which is preliminary data.</text>
</comment>
<keyword evidence="1" id="KW-1133">Transmembrane helix</keyword>
<feature type="transmembrane region" description="Helical" evidence="1">
    <location>
        <begin position="7"/>
        <end position="29"/>
    </location>
</feature>
<proteinExistence type="predicted"/>
<evidence type="ECO:0000313" key="3">
    <source>
        <dbReference type="Proteomes" id="UP000078287"/>
    </source>
</evidence>
<accession>A0A178LYJ0</accession>
<evidence type="ECO:0000256" key="1">
    <source>
        <dbReference type="SAM" id="Phobius"/>
    </source>
</evidence>
<dbReference type="Proteomes" id="UP000078287">
    <property type="component" value="Unassembled WGS sequence"/>
</dbReference>
<dbReference type="STRING" id="1707952.A6A03_19550"/>
<keyword evidence="3" id="KW-1185">Reference proteome</keyword>
<keyword evidence="1" id="KW-0472">Membrane</keyword>
<reference evidence="2 3" key="1">
    <citation type="submission" date="2016-04" db="EMBL/GenBank/DDBJ databases">
        <title>Chloroflexus islandicus sp. nov., a thermophilic filamentous anoxygenic phototrophic bacterium from geyser Strokkur (Iceland).</title>
        <authorList>
            <person name="Gaisin V.A."/>
            <person name="Kalashnikov A.M."/>
            <person name="Sukhacheva M.V."/>
            <person name="Grouzdev D.S."/>
            <person name="Ivanov T.M."/>
            <person name="Kuznetsov B."/>
            <person name="Gorlenko V.M."/>
        </authorList>
    </citation>
    <scope>NUCLEOTIDE SEQUENCE [LARGE SCALE GENOMIC DNA]</scope>
    <source>
        <strain evidence="3">isl-2</strain>
    </source>
</reference>
<sequence length="62" mass="7552">MPRRIRSLISTLVIVFVFWLIWSRLHIVIWVQMPWWGLLLLAIGIYLVIDYGIDQVFGRRRR</sequence>
<evidence type="ECO:0000313" key="2">
    <source>
        <dbReference type="EMBL" id="OAN39606.1"/>
    </source>
</evidence>
<protein>
    <submittedName>
        <fullName evidence="2">Uncharacterized protein</fullName>
    </submittedName>
</protein>
<dbReference type="AlphaFoldDB" id="A0A178LYJ0"/>
<dbReference type="OrthoDB" id="165626at2"/>
<feature type="transmembrane region" description="Helical" evidence="1">
    <location>
        <begin position="35"/>
        <end position="53"/>
    </location>
</feature>
<dbReference type="RefSeq" id="WP_066791029.1">
    <property type="nucleotide sequence ID" value="NZ_LWQS01000097.1"/>
</dbReference>